<gene>
    <name evidence="9" type="ORF">NCTC12282_00931</name>
</gene>
<keyword evidence="2" id="KW-0813">Transport</keyword>
<evidence type="ECO:0000256" key="2">
    <source>
        <dbReference type="ARBA" id="ARBA00022448"/>
    </source>
</evidence>
<accession>A0A484ZEV7</accession>
<evidence type="ECO:0000256" key="4">
    <source>
        <dbReference type="ARBA" id="ARBA00022519"/>
    </source>
</evidence>
<evidence type="ECO:0000256" key="1">
    <source>
        <dbReference type="ARBA" id="ARBA00004429"/>
    </source>
</evidence>
<name>A0A484ZEV7_9GAMM</name>
<evidence type="ECO:0000256" key="6">
    <source>
        <dbReference type="ARBA" id="ARBA00022989"/>
    </source>
</evidence>
<evidence type="ECO:0000256" key="3">
    <source>
        <dbReference type="ARBA" id="ARBA00022475"/>
    </source>
</evidence>
<evidence type="ECO:0000313" key="9">
    <source>
        <dbReference type="EMBL" id="VFS46043.1"/>
    </source>
</evidence>
<proteinExistence type="predicted"/>
<evidence type="ECO:0000313" key="10">
    <source>
        <dbReference type="Proteomes" id="UP000373449"/>
    </source>
</evidence>
<feature type="transmembrane region" description="Helical" evidence="8">
    <location>
        <begin position="70"/>
        <end position="92"/>
    </location>
</feature>
<evidence type="ECO:0000256" key="8">
    <source>
        <dbReference type="SAM" id="Phobius"/>
    </source>
</evidence>
<feature type="transmembrane region" description="Helical" evidence="8">
    <location>
        <begin position="15"/>
        <end position="37"/>
    </location>
</feature>
<keyword evidence="7 8" id="KW-0472">Membrane</keyword>
<dbReference type="PANTHER" id="PTHR43357">
    <property type="entry name" value="INNER MEMBRANE ABC TRANSPORTER PERMEASE PROTEIN YDCV"/>
    <property type="match status" value="1"/>
</dbReference>
<sequence length="104" mass="11472">MYSLRKIKQSLPRGVVVLLTALFIYGPLALIVTQSFLSAPFFVADKTFSLDAYRFVFDDPDFYKALKSSFILATGLVVIVIPLGGILAFLIVRCDLPGRAGLNR</sequence>
<dbReference type="Proteomes" id="UP000373449">
    <property type="component" value="Unassembled WGS sequence"/>
</dbReference>
<reference evidence="9 10" key="1">
    <citation type="submission" date="2019-03" db="EMBL/GenBank/DDBJ databases">
        <authorList>
            <consortium name="Pathogen Informatics"/>
        </authorList>
    </citation>
    <scope>NUCLEOTIDE SEQUENCE [LARGE SCALE GENOMIC DNA]</scope>
    <source>
        <strain evidence="9 10">NCTC12282</strain>
    </source>
</reference>
<dbReference type="GO" id="GO:0005886">
    <property type="term" value="C:plasma membrane"/>
    <property type="evidence" value="ECO:0007669"/>
    <property type="project" value="UniProtKB-SubCell"/>
</dbReference>
<keyword evidence="5 8" id="KW-0812">Transmembrane</keyword>
<keyword evidence="3" id="KW-1003">Cell membrane</keyword>
<evidence type="ECO:0000256" key="5">
    <source>
        <dbReference type="ARBA" id="ARBA00022692"/>
    </source>
</evidence>
<dbReference type="Gene3D" id="1.10.3720.10">
    <property type="entry name" value="MetI-like"/>
    <property type="match status" value="1"/>
</dbReference>
<dbReference type="AlphaFoldDB" id="A0A484ZEV7"/>
<protein>
    <submittedName>
        <fullName evidence="9">Putrescine transporter subunit: membrane component of ABC superfamily</fullName>
    </submittedName>
</protein>
<keyword evidence="4" id="KW-0997">Cell inner membrane</keyword>
<comment type="subcellular location">
    <subcellularLocation>
        <location evidence="1">Cell inner membrane</location>
        <topology evidence="1">Multi-pass membrane protein</topology>
    </subcellularLocation>
</comment>
<keyword evidence="6 8" id="KW-1133">Transmembrane helix</keyword>
<dbReference type="EMBL" id="CAADJA010000002">
    <property type="protein sequence ID" value="VFS46043.1"/>
    <property type="molecule type" value="Genomic_DNA"/>
</dbReference>
<dbReference type="SUPFAM" id="SSF161098">
    <property type="entry name" value="MetI-like"/>
    <property type="match status" value="1"/>
</dbReference>
<dbReference type="PANTHER" id="PTHR43357:SF4">
    <property type="entry name" value="INNER MEMBRANE ABC TRANSPORTER PERMEASE PROTEIN YDCV"/>
    <property type="match status" value="1"/>
</dbReference>
<evidence type="ECO:0000256" key="7">
    <source>
        <dbReference type="ARBA" id="ARBA00023136"/>
    </source>
</evidence>
<organism evidence="9 10">
    <name type="scientific">Budvicia aquatica</name>
    <dbReference type="NCBI Taxonomy" id="82979"/>
    <lineage>
        <taxon>Bacteria</taxon>
        <taxon>Pseudomonadati</taxon>
        <taxon>Pseudomonadota</taxon>
        <taxon>Gammaproteobacteria</taxon>
        <taxon>Enterobacterales</taxon>
        <taxon>Budviciaceae</taxon>
        <taxon>Budvicia</taxon>
    </lineage>
</organism>
<dbReference type="InterPro" id="IPR035906">
    <property type="entry name" value="MetI-like_sf"/>
</dbReference>